<dbReference type="AlphaFoldDB" id="A0A919BQD2"/>
<reference evidence="1" key="2">
    <citation type="submission" date="2020-09" db="EMBL/GenBank/DDBJ databases">
        <authorList>
            <person name="Sun Q."/>
            <person name="Ohkuma M."/>
        </authorList>
    </citation>
    <scope>NUCLEOTIDE SEQUENCE</scope>
    <source>
        <strain evidence="1">JCM 4122</strain>
    </source>
</reference>
<evidence type="ECO:0000313" key="1">
    <source>
        <dbReference type="EMBL" id="GHG02577.1"/>
    </source>
</evidence>
<dbReference type="Proteomes" id="UP000632849">
    <property type="component" value="Unassembled WGS sequence"/>
</dbReference>
<reference evidence="1" key="1">
    <citation type="journal article" date="2014" name="Int. J. Syst. Evol. Microbiol.">
        <title>Complete genome sequence of Corynebacterium casei LMG S-19264T (=DSM 44701T), isolated from a smear-ripened cheese.</title>
        <authorList>
            <consortium name="US DOE Joint Genome Institute (JGI-PGF)"/>
            <person name="Walter F."/>
            <person name="Albersmeier A."/>
            <person name="Kalinowski J."/>
            <person name="Ruckert C."/>
        </authorList>
    </citation>
    <scope>NUCLEOTIDE SEQUENCE</scope>
    <source>
        <strain evidence="1">JCM 4122</strain>
    </source>
</reference>
<accession>A0A919BQD2</accession>
<sequence>MIRLPQVDPDGVVYRINLWSDFTGGVPVLVNVPARTDLDSQAIETEVIALANRLAAQLQVGVTNILRHESTSAELQLAPSEAP</sequence>
<dbReference type="RefSeq" id="WP_190042100.1">
    <property type="nucleotide sequence ID" value="NZ_BNBE01000001.1"/>
</dbReference>
<evidence type="ECO:0000313" key="2">
    <source>
        <dbReference type="Proteomes" id="UP000632849"/>
    </source>
</evidence>
<proteinExistence type="predicted"/>
<gene>
    <name evidence="1" type="ORF">GCM10017667_37970</name>
</gene>
<protein>
    <submittedName>
        <fullName evidence="1">Uncharacterized protein</fullName>
    </submittedName>
</protein>
<keyword evidence="2" id="KW-1185">Reference proteome</keyword>
<dbReference type="EMBL" id="BNBE01000001">
    <property type="protein sequence ID" value="GHG02577.1"/>
    <property type="molecule type" value="Genomic_DNA"/>
</dbReference>
<comment type="caution">
    <text evidence="1">The sequence shown here is derived from an EMBL/GenBank/DDBJ whole genome shotgun (WGS) entry which is preliminary data.</text>
</comment>
<organism evidence="1 2">
    <name type="scientific">Streptomyces filamentosus</name>
    <name type="common">Streptomyces roseosporus</name>
    <dbReference type="NCBI Taxonomy" id="67294"/>
    <lineage>
        <taxon>Bacteria</taxon>
        <taxon>Bacillati</taxon>
        <taxon>Actinomycetota</taxon>
        <taxon>Actinomycetes</taxon>
        <taxon>Kitasatosporales</taxon>
        <taxon>Streptomycetaceae</taxon>
        <taxon>Streptomyces</taxon>
    </lineage>
</organism>
<name>A0A919BQD2_STRFL</name>